<evidence type="ECO:0000313" key="1">
    <source>
        <dbReference type="EMBL" id="RCN49076.1"/>
    </source>
</evidence>
<accession>A0A368GXJ8</accession>
<dbReference type="Proteomes" id="UP000252519">
    <property type="component" value="Unassembled WGS sequence"/>
</dbReference>
<comment type="caution">
    <text evidence="1">The sequence shown here is derived from an EMBL/GenBank/DDBJ whole genome shotgun (WGS) entry which is preliminary data.</text>
</comment>
<organism evidence="1 2">
    <name type="scientific">Ancylostoma caninum</name>
    <name type="common">Dog hookworm</name>
    <dbReference type="NCBI Taxonomy" id="29170"/>
    <lineage>
        <taxon>Eukaryota</taxon>
        <taxon>Metazoa</taxon>
        <taxon>Ecdysozoa</taxon>
        <taxon>Nematoda</taxon>
        <taxon>Chromadorea</taxon>
        <taxon>Rhabditida</taxon>
        <taxon>Rhabditina</taxon>
        <taxon>Rhabditomorpha</taxon>
        <taxon>Strongyloidea</taxon>
        <taxon>Ancylostomatidae</taxon>
        <taxon>Ancylostomatinae</taxon>
        <taxon>Ancylostoma</taxon>
    </lineage>
</organism>
<protein>
    <recommendedName>
        <fullName evidence="3">VWFA domain-containing protein</fullName>
    </recommendedName>
</protein>
<sequence length="107" mass="12060">MYNDLSWFYYSNYPERKHFLKNMAVIIFTSTNDSRSIADLVPMAAIPSSVVITISVGKNAADTRRLSVPQFSNHIAVNDLSDMDKLVEDIDEMIFTGLQNLPDDIGE</sequence>
<name>A0A368GXJ8_ANCCA</name>
<dbReference type="OrthoDB" id="5840890at2759"/>
<dbReference type="AlphaFoldDB" id="A0A368GXJ8"/>
<dbReference type="STRING" id="29170.A0A368GXJ8"/>
<gene>
    <name evidence="1" type="ORF">ANCCAN_04821</name>
</gene>
<evidence type="ECO:0008006" key="3">
    <source>
        <dbReference type="Google" id="ProtNLM"/>
    </source>
</evidence>
<reference evidence="1 2" key="1">
    <citation type="submission" date="2014-10" db="EMBL/GenBank/DDBJ databases">
        <title>Draft genome of the hookworm Ancylostoma caninum.</title>
        <authorList>
            <person name="Mitreva M."/>
        </authorList>
    </citation>
    <scope>NUCLEOTIDE SEQUENCE [LARGE SCALE GENOMIC DNA]</scope>
    <source>
        <strain evidence="1 2">Baltimore</strain>
    </source>
</reference>
<proteinExistence type="predicted"/>
<keyword evidence="2" id="KW-1185">Reference proteome</keyword>
<evidence type="ECO:0000313" key="2">
    <source>
        <dbReference type="Proteomes" id="UP000252519"/>
    </source>
</evidence>
<dbReference type="EMBL" id="JOJR01000038">
    <property type="protein sequence ID" value="RCN49076.1"/>
    <property type="molecule type" value="Genomic_DNA"/>
</dbReference>